<dbReference type="Gene3D" id="3.30.160.20">
    <property type="match status" value="1"/>
</dbReference>
<keyword evidence="9" id="KW-1185">Reference proteome</keyword>
<evidence type="ECO:0000313" key="10">
    <source>
        <dbReference type="Proteomes" id="UP000290189"/>
    </source>
</evidence>
<dbReference type="PROSITE" id="PS50881">
    <property type="entry name" value="S5_DSRBD"/>
    <property type="match status" value="1"/>
</dbReference>
<proteinExistence type="inferred from homology"/>
<dbReference type="Pfam" id="PF00333">
    <property type="entry name" value="Ribosomal_S5"/>
    <property type="match status" value="1"/>
</dbReference>
<keyword evidence="3 4" id="KW-0687">Ribonucleoprotein</keyword>
<dbReference type="InterPro" id="IPR014721">
    <property type="entry name" value="Ribsml_uS5_D2-typ_fold_subgr"/>
</dbReference>
<evidence type="ECO:0000256" key="5">
    <source>
        <dbReference type="RuleBase" id="RU003823"/>
    </source>
</evidence>
<dbReference type="SUPFAM" id="SSF54768">
    <property type="entry name" value="dsRNA-binding domain-like"/>
    <property type="match status" value="1"/>
</dbReference>
<evidence type="ECO:0000256" key="2">
    <source>
        <dbReference type="ARBA" id="ARBA00022980"/>
    </source>
</evidence>
<dbReference type="GO" id="GO:0003723">
    <property type="term" value="F:RNA binding"/>
    <property type="evidence" value="ECO:0007669"/>
    <property type="project" value="InterPro"/>
</dbReference>
<protein>
    <recommendedName>
        <fullName evidence="6">S5 DRBM domain-containing protein</fullName>
    </recommendedName>
</protein>
<dbReference type="Proteomes" id="UP000039324">
    <property type="component" value="Unassembled WGS sequence"/>
</dbReference>
<geneLocation type="mitochondrion" evidence="8"/>
<keyword evidence="8" id="KW-0496">Mitochondrion</keyword>
<gene>
    <name evidence="7" type="ORF">PBRA_003940</name>
    <name evidence="8" type="ORF">PLBR_LOCUS3591</name>
</gene>
<dbReference type="EMBL" id="CDSF01000013">
    <property type="protein sequence ID" value="CEO95174.1"/>
    <property type="molecule type" value="Genomic_DNA"/>
</dbReference>
<evidence type="ECO:0000313" key="7">
    <source>
        <dbReference type="EMBL" id="CEO95174.1"/>
    </source>
</evidence>
<dbReference type="AlphaFoldDB" id="A0A0G4IJ29"/>
<evidence type="ECO:0000256" key="1">
    <source>
        <dbReference type="ARBA" id="ARBA00008945"/>
    </source>
</evidence>
<dbReference type="InterPro" id="IPR020568">
    <property type="entry name" value="Ribosomal_Su5_D2-typ_SF"/>
</dbReference>
<evidence type="ECO:0000259" key="6">
    <source>
        <dbReference type="PROSITE" id="PS50881"/>
    </source>
</evidence>
<evidence type="ECO:0000313" key="8">
    <source>
        <dbReference type="EMBL" id="SPQ96376.1"/>
    </source>
</evidence>
<dbReference type="GO" id="GO:0005840">
    <property type="term" value="C:ribosome"/>
    <property type="evidence" value="ECO:0007669"/>
    <property type="project" value="UniProtKB-KW"/>
</dbReference>
<dbReference type="EMBL" id="OVEO01000005">
    <property type="protein sequence ID" value="SPQ96376.1"/>
    <property type="molecule type" value="Genomic_DNA"/>
</dbReference>
<dbReference type="Gene3D" id="3.30.230.10">
    <property type="match status" value="1"/>
</dbReference>
<comment type="similarity">
    <text evidence="1 5">Belongs to the universal ribosomal protein uS5 family.</text>
</comment>
<evidence type="ECO:0000313" key="9">
    <source>
        <dbReference type="Proteomes" id="UP000039324"/>
    </source>
</evidence>
<accession>A0A0G4IJ29</accession>
<dbReference type="FunFam" id="3.30.230.10:FF:000002">
    <property type="entry name" value="30S ribosomal protein S5"/>
    <property type="match status" value="1"/>
</dbReference>
<evidence type="ECO:0000256" key="4">
    <source>
        <dbReference type="PROSITE-ProRule" id="PRU00268"/>
    </source>
</evidence>
<dbReference type="InterPro" id="IPR013810">
    <property type="entry name" value="Ribosomal_uS5_N"/>
</dbReference>
<keyword evidence="2 4" id="KW-0689">Ribosomal protein</keyword>
<dbReference type="Pfam" id="PF03719">
    <property type="entry name" value="Ribosomal_S5_C"/>
    <property type="match status" value="1"/>
</dbReference>
<dbReference type="InterPro" id="IPR005324">
    <property type="entry name" value="Ribosomal_uS5_C"/>
</dbReference>
<dbReference type="STRING" id="37360.A0A0G4IJ29"/>
<dbReference type="PANTHER" id="PTHR48277">
    <property type="entry name" value="MITOCHONDRIAL RIBOSOMAL PROTEIN S5"/>
    <property type="match status" value="1"/>
</dbReference>
<evidence type="ECO:0000256" key="3">
    <source>
        <dbReference type="ARBA" id="ARBA00023274"/>
    </source>
</evidence>
<sequence length="408" mass="45598">MAMAARWLFMATMTRVRPATGAGLRMRSTLTYRRWPRQKSDCEESVEEMNDFDKELCTVPMDPDELTDTDLRIKPAPMLTKQWLRATDTAIDEALVRYKAEKEGVPPEEIEEIPDLTEMDLPSYYRMMREHMDKLPNMLGGRRPPILAPTFMEDVDTYASPDLDEDFWGARELEEYVDLREDAEELELTGNNPDEEEEEVVASPFGEGGNQGDDDEDIPGIGHCVLSIERKVKTVKSGRIMSISALVVAGNYNGMVGYSIGRGMTSEEAYKTAKRRAAKKMMFVPRLFEESLFHDSIGRAAATKVFLWARRPGKGLVCSPMITEIMELAGIRDATVQVAGSKNKLNVVRAVLDGLSKQSDVGIVRAARGNNVLPSYARLPPATTRLPDGFDPVKTPDRTRAILASLNL</sequence>
<name>A0A0G4IJ29_PLABS</name>
<dbReference type="SUPFAM" id="SSF54211">
    <property type="entry name" value="Ribosomal protein S5 domain 2-like"/>
    <property type="match status" value="1"/>
</dbReference>
<dbReference type="GO" id="GO:0005737">
    <property type="term" value="C:cytoplasm"/>
    <property type="evidence" value="ECO:0007669"/>
    <property type="project" value="UniProtKB-ARBA"/>
</dbReference>
<dbReference type="Proteomes" id="UP000290189">
    <property type="component" value="Unassembled WGS sequence"/>
</dbReference>
<reference evidence="8 10" key="2">
    <citation type="submission" date="2018-03" db="EMBL/GenBank/DDBJ databases">
        <authorList>
            <person name="Fogelqvist J."/>
        </authorList>
    </citation>
    <scope>NUCLEOTIDE SEQUENCE [LARGE SCALE GENOMIC DNA]</scope>
</reference>
<organism evidence="7 9">
    <name type="scientific">Plasmodiophora brassicae</name>
    <name type="common">Clubroot disease agent</name>
    <dbReference type="NCBI Taxonomy" id="37360"/>
    <lineage>
        <taxon>Eukaryota</taxon>
        <taxon>Sar</taxon>
        <taxon>Rhizaria</taxon>
        <taxon>Endomyxa</taxon>
        <taxon>Phytomyxea</taxon>
        <taxon>Plasmodiophorida</taxon>
        <taxon>Plasmodiophoridae</taxon>
        <taxon>Plasmodiophora</taxon>
    </lineage>
</organism>
<dbReference type="GO" id="GO:0006412">
    <property type="term" value="P:translation"/>
    <property type="evidence" value="ECO:0007669"/>
    <property type="project" value="InterPro"/>
</dbReference>
<dbReference type="GO" id="GO:1990904">
    <property type="term" value="C:ribonucleoprotein complex"/>
    <property type="evidence" value="ECO:0007669"/>
    <property type="project" value="UniProtKB-UniRule"/>
</dbReference>
<feature type="domain" description="S5 DRBM" evidence="6">
    <location>
        <begin position="221"/>
        <end position="284"/>
    </location>
</feature>
<dbReference type="PANTHER" id="PTHR48277:SF1">
    <property type="entry name" value="MITOCHONDRIAL RIBOSOMAL PROTEIN S5"/>
    <property type="match status" value="1"/>
</dbReference>
<dbReference type="InterPro" id="IPR000851">
    <property type="entry name" value="Ribosomal_uS5"/>
</dbReference>
<dbReference type="GO" id="GO:0003735">
    <property type="term" value="F:structural constituent of ribosome"/>
    <property type="evidence" value="ECO:0007669"/>
    <property type="project" value="UniProtKB-UniRule"/>
</dbReference>
<reference evidence="7 9" key="1">
    <citation type="submission" date="2015-02" db="EMBL/GenBank/DDBJ databases">
        <authorList>
            <person name="Chooi Y.-H."/>
        </authorList>
    </citation>
    <scope>NUCLEOTIDE SEQUENCE [LARGE SCALE GENOMIC DNA]</scope>
    <source>
        <strain evidence="7">E3</strain>
    </source>
</reference>
<dbReference type="OrthoDB" id="309483at2759"/>